<gene>
    <name evidence="2" type="ORF">GCWU0000282_000043</name>
</gene>
<accession>V2YAI4</accession>
<keyword evidence="3" id="KW-1185">Reference proteome</keyword>
<keyword evidence="1" id="KW-0472">Membrane</keyword>
<organism evidence="2 3">
    <name type="scientific">Catonella morbi ATCC 51271</name>
    <dbReference type="NCBI Taxonomy" id="592026"/>
    <lineage>
        <taxon>Bacteria</taxon>
        <taxon>Bacillati</taxon>
        <taxon>Bacillota</taxon>
        <taxon>Clostridia</taxon>
        <taxon>Lachnospirales</taxon>
        <taxon>Lachnospiraceae</taxon>
        <taxon>Catonella</taxon>
    </lineage>
</organism>
<dbReference type="SUPFAM" id="SSF54523">
    <property type="entry name" value="Pili subunits"/>
    <property type="match status" value="1"/>
</dbReference>
<dbReference type="InterPro" id="IPR012902">
    <property type="entry name" value="N_methyl_site"/>
</dbReference>
<reference evidence="2 3" key="1">
    <citation type="submission" date="2013-06" db="EMBL/GenBank/DDBJ databases">
        <authorList>
            <person name="Weinstock G."/>
            <person name="Sodergren E."/>
            <person name="Clifton S."/>
            <person name="Fulton L."/>
            <person name="Fulton B."/>
            <person name="Courtney L."/>
            <person name="Fronick C."/>
            <person name="Harrison M."/>
            <person name="Strong C."/>
            <person name="Farmer C."/>
            <person name="Delahaunty K."/>
            <person name="Markovic C."/>
            <person name="Hall O."/>
            <person name="Minx P."/>
            <person name="Tomlinson C."/>
            <person name="Mitreva M."/>
            <person name="Nelson J."/>
            <person name="Hou S."/>
            <person name="Wollam A."/>
            <person name="Pepin K.H."/>
            <person name="Johnson M."/>
            <person name="Bhonagiri V."/>
            <person name="Nash W.E."/>
            <person name="Warren W."/>
            <person name="Chinwalla A."/>
            <person name="Mardis E.R."/>
            <person name="Wilson R.K."/>
        </authorList>
    </citation>
    <scope>NUCLEOTIDE SEQUENCE [LARGE SCALE GENOMIC DNA]</scope>
    <source>
        <strain evidence="2 3">ATCC 51271</strain>
    </source>
</reference>
<dbReference type="Pfam" id="PF07963">
    <property type="entry name" value="N_methyl"/>
    <property type="match status" value="1"/>
</dbReference>
<dbReference type="RefSeq" id="WP_023352948.1">
    <property type="nucleotide sequence ID" value="NZ_KI535366.1"/>
</dbReference>
<dbReference type="Proteomes" id="UP000018227">
    <property type="component" value="Unassembled WGS sequence"/>
</dbReference>
<dbReference type="HOGENOM" id="CLU_686418_0_0_9"/>
<evidence type="ECO:0000313" key="3">
    <source>
        <dbReference type="Proteomes" id="UP000018227"/>
    </source>
</evidence>
<evidence type="ECO:0000256" key="1">
    <source>
        <dbReference type="SAM" id="Phobius"/>
    </source>
</evidence>
<keyword evidence="1" id="KW-1133">Transmembrane helix</keyword>
<keyword evidence="1" id="KW-0812">Transmembrane</keyword>
<dbReference type="eggNOG" id="COG4967">
    <property type="taxonomic scope" value="Bacteria"/>
</dbReference>
<dbReference type="STRING" id="592026.GCWU0000282_000043"/>
<comment type="caution">
    <text evidence="2">The sequence shown here is derived from an EMBL/GenBank/DDBJ whole genome shotgun (WGS) entry which is preliminary data.</text>
</comment>
<feature type="transmembrane region" description="Helical" evidence="1">
    <location>
        <begin position="21"/>
        <end position="40"/>
    </location>
</feature>
<sequence>MQKKKNQTGHSPNKGFSLIEIIVAIAILAVIVLPLLHAFVTSSRLNAKARNKLMAIETAKNIMEQIKGYNLAEIAKGANPANPSELRFGNSGFAELEYNASESKYVVASNDSIRLNPATGKYDFYPKSENKYYYFLKDINPGGFKANALITVSKPGISADAINQIVPINVNKDIVVDATVDVANIVSKIKSDSAYPDGIRNKVTESSIYREIEITVEDNGINTVVKTEFKYFAAGVSEQFKIIRDLKTEFSDSPKEDLRSIYFFIAPWNSSGRDEKVVIHNNSNKKFNLYLVKQGSGLTPGKRISVELRDGDFDITLKSPVKIYTNIPDSQVKYTYYRNGLLLSASSMDIKKDLVESKSADEVNSLERLYDIEVKVFEANVTEDNIVSAEPLVTLTGGISN</sequence>
<dbReference type="InterPro" id="IPR045584">
    <property type="entry name" value="Pilin-like"/>
</dbReference>
<dbReference type="EMBL" id="ACIL03000002">
    <property type="protein sequence ID" value="ESL04656.1"/>
    <property type="molecule type" value="Genomic_DNA"/>
</dbReference>
<evidence type="ECO:0000313" key="2">
    <source>
        <dbReference type="EMBL" id="ESL04656.1"/>
    </source>
</evidence>
<proteinExistence type="predicted"/>
<name>V2YAI4_9FIRM</name>
<protein>
    <submittedName>
        <fullName evidence="2">Prepilin-type cleavage/methylation protein</fullName>
    </submittedName>
</protein>
<dbReference type="NCBIfam" id="TIGR02532">
    <property type="entry name" value="IV_pilin_GFxxxE"/>
    <property type="match status" value="1"/>
</dbReference>
<dbReference type="AlphaFoldDB" id="V2YAI4"/>